<sequence>MRRTGNPGPKHTRVASHRGFCPDGNTASSHFMLVSATTNSGLCNTSWSCVTRLASDLNTSASGADQTRSHETNLFRVKTTFGSNAASLQQRSTRNVTDGRYNLIPFRSRICAEGYLCYMIRKSANRTAVYELRNAKGRPRGSRSSKGNAIRDSVEPASWQQE</sequence>
<evidence type="ECO:0000256" key="1">
    <source>
        <dbReference type="SAM" id="MobiDB-lite"/>
    </source>
</evidence>
<organism evidence="2 3">
    <name type="scientific">Ophiobolus disseminans</name>
    <dbReference type="NCBI Taxonomy" id="1469910"/>
    <lineage>
        <taxon>Eukaryota</taxon>
        <taxon>Fungi</taxon>
        <taxon>Dikarya</taxon>
        <taxon>Ascomycota</taxon>
        <taxon>Pezizomycotina</taxon>
        <taxon>Dothideomycetes</taxon>
        <taxon>Pleosporomycetidae</taxon>
        <taxon>Pleosporales</taxon>
        <taxon>Pleosporineae</taxon>
        <taxon>Phaeosphaeriaceae</taxon>
        <taxon>Ophiobolus</taxon>
    </lineage>
</organism>
<proteinExistence type="predicted"/>
<dbReference type="EMBL" id="MU006222">
    <property type="protein sequence ID" value="KAF2828493.1"/>
    <property type="molecule type" value="Genomic_DNA"/>
</dbReference>
<name>A0A6A7A5R3_9PLEO</name>
<dbReference type="Proteomes" id="UP000799424">
    <property type="component" value="Unassembled WGS sequence"/>
</dbReference>
<evidence type="ECO:0000313" key="2">
    <source>
        <dbReference type="EMBL" id="KAF2828493.1"/>
    </source>
</evidence>
<evidence type="ECO:0000313" key="3">
    <source>
        <dbReference type="Proteomes" id="UP000799424"/>
    </source>
</evidence>
<reference evidence="2" key="1">
    <citation type="journal article" date="2020" name="Stud. Mycol.">
        <title>101 Dothideomycetes genomes: a test case for predicting lifestyles and emergence of pathogens.</title>
        <authorList>
            <person name="Haridas S."/>
            <person name="Albert R."/>
            <person name="Binder M."/>
            <person name="Bloem J."/>
            <person name="Labutti K."/>
            <person name="Salamov A."/>
            <person name="Andreopoulos B."/>
            <person name="Baker S."/>
            <person name="Barry K."/>
            <person name="Bills G."/>
            <person name="Bluhm B."/>
            <person name="Cannon C."/>
            <person name="Castanera R."/>
            <person name="Culley D."/>
            <person name="Daum C."/>
            <person name="Ezra D."/>
            <person name="Gonzalez J."/>
            <person name="Henrissat B."/>
            <person name="Kuo A."/>
            <person name="Liang C."/>
            <person name="Lipzen A."/>
            <person name="Lutzoni F."/>
            <person name="Magnuson J."/>
            <person name="Mondo S."/>
            <person name="Nolan M."/>
            <person name="Ohm R."/>
            <person name="Pangilinan J."/>
            <person name="Park H.-J."/>
            <person name="Ramirez L."/>
            <person name="Alfaro M."/>
            <person name="Sun H."/>
            <person name="Tritt A."/>
            <person name="Yoshinaga Y."/>
            <person name="Zwiers L.-H."/>
            <person name="Turgeon B."/>
            <person name="Goodwin S."/>
            <person name="Spatafora J."/>
            <person name="Crous P."/>
            <person name="Grigoriev I."/>
        </authorList>
    </citation>
    <scope>NUCLEOTIDE SEQUENCE</scope>
    <source>
        <strain evidence="2">CBS 113818</strain>
    </source>
</reference>
<keyword evidence="3" id="KW-1185">Reference proteome</keyword>
<accession>A0A6A7A5R3</accession>
<gene>
    <name evidence="2" type="ORF">CC86DRAFT_193891</name>
</gene>
<dbReference type="AlphaFoldDB" id="A0A6A7A5R3"/>
<protein>
    <submittedName>
        <fullName evidence="2">Uncharacterized protein</fullName>
    </submittedName>
</protein>
<feature type="region of interest" description="Disordered" evidence="1">
    <location>
        <begin position="135"/>
        <end position="162"/>
    </location>
</feature>